<proteinExistence type="predicted"/>
<evidence type="ECO:0000313" key="2">
    <source>
        <dbReference type="Proteomes" id="UP000692954"/>
    </source>
</evidence>
<protein>
    <submittedName>
        <fullName evidence="1">Uncharacterized protein</fullName>
    </submittedName>
</protein>
<dbReference type="EMBL" id="CAJJDN010000309">
    <property type="protein sequence ID" value="CAD8130626.1"/>
    <property type="molecule type" value="Genomic_DNA"/>
</dbReference>
<reference evidence="1" key="1">
    <citation type="submission" date="2021-01" db="EMBL/GenBank/DDBJ databases">
        <authorList>
            <consortium name="Genoscope - CEA"/>
            <person name="William W."/>
        </authorList>
    </citation>
    <scope>NUCLEOTIDE SEQUENCE</scope>
</reference>
<comment type="caution">
    <text evidence="1">The sequence shown here is derived from an EMBL/GenBank/DDBJ whole genome shotgun (WGS) entry which is preliminary data.</text>
</comment>
<dbReference type="AlphaFoldDB" id="A0A8S1RS16"/>
<organism evidence="1 2">
    <name type="scientific">Paramecium sonneborni</name>
    <dbReference type="NCBI Taxonomy" id="65129"/>
    <lineage>
        <taxon>Eukaryota</taxon>
        <taxon>Sar</taxon>
        <taxon>Alveolata</taxon>
        <taxon>Ciliophora</taxon>
        <taxon>Intramacronucleata</taxon>
        <taxon>Oligohymenophorea</taxon>
        <taxon>Peniculida</taxon>
        <taxon>Parameciidae</taxon>
        <taxon>Paramecium</taxon>
    </lineage>
</organism>
<evidence type="ECO:0000313" key="1">
    <source>
        <dbReference type="EMBL" id="CAD8130626.1"/>
    </source>
</evidence>
<sequence length="47" mass="5651">MDYIIKMLKKRVNGLNQLKMNRSKIKFCILENIKTAQKMENEIFVSF</sequence>
<dbReference type="Proteomes" id="UP000692954">
    <property type="component" value="Unassembled WGS sequence"/>
</dbReference>
<gene>
    <name evidence="1" type="ORF">PSON_ATCC_30995.1.T3090004</name>
</gene>
<name>A0A8S1RS16_9CILI</name>
<accession>A0A8S1RS16</accession>
<keyword evidence="2" id="KW-1185">Reference proteome</keyword>